<reference evidence="1 2" key="1">
    <citation type="submission" date="2024-04" db="EMBL/GenBank/DDBJ databases">
        <authorList>
            <consortium name="Genoscope - CEA"/>
            <person name="William W."/>
        </authorList>
    </citation>
    <scope>NUCLEOTIDE SEQUENCE [LARGE SCALE GENOMIC DNA]</scope>
</reference>
<evidence type="ECO:0000313" key="1">
    <source>
        <dbReference type="EMBL" id="CAL1537232.1"/>
    </source>
</evidence>
<protein>
    <submittedName>
        <fullName evidence="1">Uncharacterized protein</fullName>
    </submittedName>
</protein>
<dbReference type="Proteomes" id="UP001497497">
    <property type="component" value="Unassembled WGS sequence"/>
</dbReference>
<name>A0AAV2HT15_LYMST</name>
<proteinExistence type="predicted"/>
<evidence type="ECO:0000313" key="2">
    <source>
        <dbReference type="Proteomes" id="UP001497497"/>
    </source>
</evidence>
<sequence length="138" mass="16065">MSEISIPLKALETNMACSDFLKKFTVQETDGAESFMERGITLPVCFKEESLTITVYGKEPIHQVKDIWQIKRPDVNFQNYEIVLHFKDHRVEIVEDHEEVDDARLLEVEFIRISQAGFHHNVPVNLDTMLVKQIGMKY</sequence>
<organism evidence="1 2">
    <name type="scientific">Lymnaea stagnalis</name>
    <name type="common">Great pond snail</name>
    <name type="synonym">Helix stagnalis</name>
    <dbReference type="NCBI Taxonomy" id="6523"/>
    <lineage>
        <taxon>Eukaryota</taxon>
        <taxon>Metazoa</taxon>
        <taxon>Spiralia</taxon>
        <taxon>Lophotrochozoa</taxon>
        <taxon>Mollusca</taxon>
        <taxon>Gastropoda</taxon>
        <taxon>Heterobranchia</taxon>
        <taxon>Euthyneura</taxon>
        <taxon>Panpulmonata</taxon>
        <taxon>Hygrophila</taxon>
        <taxon>Lymnaeoidea</taxon>
        <taxon>Lymnaeidae</taxon>
        <taxon>Lymnaea</taxon>
    </lineage>
</organism>
<keyword evidence="2" id="KW-1185">Reference proteome</keyword>
<gene>
    <name evidence="1" type="ORF">GSLYS_00011145001</name>
</gene>
<dbReference type="EMBL" id="CAXITT010000255">
    <property type="protein sequence ID" value="CAL1537232.1"/>
    <property type="molecule type" value="Genomic_DNA"/>
</dbReference>
<accession>A0AAV2HT15</accession>
<dbReference type="AlphaFoldDB" id="A0AAV2HT15"/>
<comment type="caution">
    <text evidence="1">The sequence shown here is derived from an EMBL/GenBank/DDBJ whole genome shotgun (WGS) entry which is preliminary data.</text>
</comment>